<dbReference type="PROSITE" id="PS50026">
    <property type="entry name" value="EGF_3"/>
    <property type="match status" value="3"/>
</dbReference>
<evidence type="ECO:0000256" key="15">
    <source>
        <dbReference type="SAM" id="Phobius"/>
    </source>
</evidence>
<dbReference type="Gene3D" id="2.120.10.80">
    <property type="entry name" value="Kelch-type beta propeller"/>
    <property type="match status" value="4"/>
</dbReference>
<feature type="domain" description="CUB" evidence="17">
    <location>
        <begin position="1276"/>
        <end position="1408"/>
    </location>
</feature>
<dbReference type="PRINTS" id="PR00011">
    <property type="entry name" value="EGFLAMININ"/>
</dbReference>
<organism evidence="20 21">
    <name type="scientific">Pomacea canaliculata</name>
    <name type="common">Golden apple snail</name>
    <dbReference type="NCBI Taxonomy" id="400727"/>
    <lineage>
        <taxon>Eukaryota</taxon>
        <taxon>Metazoa</taxon>
        <taxon>Spiralia</taxon>
        <taxon>Lophotrochozoa</taxon>
        <taxon>Mollusca</taxon>
        <taxon>Gastropoda</taxon>
        <taxon>Caenogastropoda</taxon>
        <taxon>Architaenioglossa</taxon>
        <taxon>Ampullarioidea</taxon>
        <taxon>Ampullariidae</taxon>
        <taxon>Pomacea</taxon>
    </lineage>
</organism>
<evidence type="ECO:0000256" key="10">
    <source>
        <dbReference type="ARBA" id="ARBA00023157"/>
    </source>
</evidence>
<dbReference type="Pfam" id="PF12947">
    <property type="entry name" value="EGF_3"/>
    <property type="match status" value="1"/>
</dbReference>
<feature type="transmembrane region" description="Helical" evidence="15">
    <location>
        <begin position="2578"/>
        <end position="2600"/>
    </location>
</feature>
<keyword evidence="21" id="KW-1185">Reference proteome</keyword>
<keyword evidence="9 15" id="KW-0472">Membrane</keyword>
<gene>
    <name evidence="20" type="ORF">C0Q70_18042</name>
</gene>
<evidence type="ECO:0000259" key="18">
    <source>
        <dbReference type="PROSITE" id="PS50026"/>
    </source>
</evidence>
<feature type="domain" description="Laminin EGF-like" evidence="19">
    <location>
        <begin position="1224"/>
        <end position="1274"/>
    </location>
</feature>
<dbReference type="GO" id="GO:0048513">
    <property type="term" value="P:animal organ development"/>
    <property type="evidence" value="ECO:0007669"/>
    <property type="project" value="UniProtKB-ARBA"/>
</dbReference>
<keyword evidence="8 15" id="KW-1133">Transmembrane helix</keyword>
<dbReference type="GO" id="GO:0005794">
    <property type="term" value="C:Golgi apparatus"/>
    <property type="evidence" value="ECO:0007669"/>
    <property type="project" value="TreeGrafter"/>
</dbReference>
<dbReference type="OrthoDB" id="263283at2759"/>
<dbReference type="InterPro" id="IPR024731">
    <property type="entry name" value="NELL2-like_EGF"/>
</dbReference>
<dbReference type="InterPro" id="IPR051568">
    <property type="entry name" value="LZTR1/Attractin"/>
</dbReference>
<dbReference type="PROSITE" id="PS01248">
    <property type="entry name" value="EGF_LAM_1"/>
    <property type="match status" value="2"/>
</dbReference>
<evidence type="ECO:0000256" key="1">
    <source>
        <dbReference type="ARBA" id="ARBA00004479"/>
    </source>
</evidence>
<evidence type="ECO:0000259" key="19">
    <source>
        <dbReference type="PROSITE" id="PS50027"/>
    </source>
</evidence>
<dbReference type="CDD" id="cd00054">
    <property type="entry name" value="EGF_CA"/>
    <property type="match status" value="1"/>
</dbReference>
<keyword evidence="10 13" id="KW-1015">Disulfide bond</keyword>
<name>A0A2T7NM45_POMCA</name>
<dbReference type="SUPFAM" id="SSF50965">
    <property type="entry name" value="Galactose oxidase, central domain"/>
    <property type="match status" value="1"/>
</dbReference>
<keyword evidence="2" id="KW-0880">Kelch repeat</keyword>
<feature type="domain" description="Laminin EGF-like" evidence="19">
    <location>
        <begin position="1177"/>
        <end position="1223"/>
    </location>
</feature>
<dbReference type="PROSITE" id="PS00022">
    <property type="entry name" value="EGF_1"/>
    <property type="match status" value="2"/>
</dbReference>
<dbReference type="InterPro" id="IPR049883">
    <property type="entry name" value="NOTCH1_EGF-like"/>
</dbReference>
<evidence type="ECO:0000256" key="11">
    <source>
        <dbReference type="ARBA" id="ARBA00023180"/>
    </source>
</evidence>
<dbReference type="GO" id="GO:0005509">
    <property type="term" value="F:calcium ion binding"/>
    <property type="evidence" value="ECO:0007669"/>
    <property type="project" value="InterPro"/>
</dbReference>
<dbReference type="Pfam" id="PF00053">
    <property type="entry name" value="EGF_laminin"/>
    <property type="match status" value="2"/>
</dbReference>
<dbReference type="InterPro" id="IPR015915">
    <property type="entry name" value="Kelch-typ_b-propeller"/>
</dbReference>
<dbReference type="InterPro" id="IPR056863">
    <property type="entry name" value="LMN_ATRN_NET-like_EGF"/>
</dbReference>
<dbReference type="Pfam" id="PF24981">
    <property type="entry name" value="Beta-prop_ATRN-LZTR1"/>
    <property type="match status" value="2"/>
</dbReference>
<dbReference type="CDD" id="cd00041">
    <property type="entry name" value="CUB"/>
    <property type="match status" value="1"/>
</dbReference>
<reference evidence="20 21" key="1">
    <citation type="submission" date="2018-04" db="EMBL/GenBank/DDBJ databases">
        <title>The genome of golden apple snail Pomacea canaliculata provides insight into stress tolerance and invasive adaptation.</title>
        <authorList>
            <person name="Liu C."/>
            <person name="Liu B."/>
            <person name="Ren Y."/>
            <person name="Zhang Y."/>
            <person name="Wang H."/>
            <person name="Li S."/>
            <person name="Jiang F."/>
            <person name="Yin L."/>
            <person name="Zhang G."/>
            <person name="Qian W."/>
            <person name="Fan W."/>
        </authorList>
    </citation>
    <scope>NUCLEOTIDE SEQUENCE [LARGE SCALE GENOMIC DNA]</scope>
    <source>
        <strain evidence="20">SZHN2017</strain>
        <tissue evidence="20">Muscle</tissue>
    </source>
</reference>
<evidence type="ECO:0000259" key="17">
    <source>
        <dbReference type="PROSITE" id="PS01180"/>
    </source>
</evidence>
<dbReference type="Pfam" id="PF07645">
    <property type="entry name" value="EGF_CA"/>
    <property type="match status" value="1"/>
</dbReference>
<feature type="disulfide bond" evidence="13">
    <location>
        <begin position="1466"/>
        <end position="1475"/>
    </location>
</feature>
<keyword evidence="5 16" id="KW-0732">Signal</keyword>
<evidence type="ECO:0008006" key="22">
    <source>
        <dbReference type="Google" id="ProtNLM"/>
    </source>
</evidence>
<evidence type="ECO:0000256" key="13">
    <source>
        <dbReference type="PROSITE-ProRule" id="PRU00076"/>
    </source>
</evidence>
<keyword evidence="6" id="KW-0677">Repeat</keyword>
<dbReference type="SMART" id="SM00181">
    <property type="entry name" value="EGF"/>
    <property type="match status" value="9"/>
</dbReference>
<proteinExistence type="predicted"/>
<evidence type="ECO:0000313" key="20">
    <source>
        <dbReference type="EMBL" id="PVD22235.1"/>
    </source>
</evidence>
<feature type="disulfide bond" evidence="14">
    <location>
        <begin position="1195"/>
        <end position="1204"/>
    </location>
</feature>
<dbReference type="GO" id="GO:0048731">
    <property type="term" value="P:system development"/>
    <property type="evidence" value="ECO:0007669"/>
    <property type="project" value="UniProtKB-ARBA"/>
</dbReference>
<dbReference type="InterPro" id="IPR000152">
    <property type="entry name" value="EGF-type_Asp/Asn_hydroxyl_site"/>
</dbReference>
<dbReference type="SMART" id="SM00423">
    <property type="entry name" value="PSI"/>
    <property type="match status" value="7"/>
</dbReference>
<dbReference type="InterPro" id="IPR001881">
    <property type="entry name" value="EGF-like_Ca-bd_dom"/>
</dbReference>
<feature type="disulfide bond" evidence="14">
    <location>
        <begin position="1246"/>
        <end position="1255"/>
    </location>
</feature>
<dbReference type="InterPro" id="IPR011043">
    <property type="entry name" value="Gal_Oxase/kelch_b-propeller"/>
</dbReference>
<dbReference type="Pfam" id="PF01437">
    <property type="entry name" value="PSI"/>
    <property type="match status" value="1"/>
</dbReference>
<dbReference type="SUPFAM" id="SSF49854">
    <property type="entry name" value="Spermadhesin, CUB domain"/>
    <property type="match status" value="2"/>
</dbReference>
<dbReference type="PROSITE" id="PS01180">
    <property type="entry name" value="CUB"/>
    <property type="match status" value="2"/>
</dbReference>
<accession>A0A2T7NM45</accession>
<protein>
    <recommendedName>
        <fullName evidence="22">Multiple epidermal growth factor-like domains protein 8</fullName>
    </recommendedName>
</protein>
<feature type="disulfide bond" evidence="14">
    <location>
        <begin position="1258"/>
        <end position="1272"/>
    </location>
</feature>
<dbReference type="InterPro" id="IPR018097">
    <property type="entry name" value="EGF_Ca-bd_CS"/>
</dbReference>
<dbReference type="PROSITE" id="PS01187">
    <property type="entry name" value="EGF_CA"/>
    <property type="match status" value="1"/>
</dbReference>
<comment type="caution">
    <text evidence="13">Lacks conserved residue(s) required for the propagation of feature annotation.</text>
</comment>
<dbReference type="SUPFAM" id="SSF57196">
    <property type="entry name" value="EGF/Laminin"/>
    <property type="match status" value="4"/>
</dbReference>
<dbReference type="PANTHER" id="PTHR46376">
    <property type="entry name" value="LEUCINE-ZIPPER-LIKE TRANSCRIPTIONAL REGULATOR 1"/>
    <property type="match status" value="1"/>
</dbReference>
<feature type="signal peptide" evidence="16">
    <location>
        <begin position="1"/>
        <end position="17"/>
    </location>
</feature>
<evidence type="ECO:0000313" key="21">
    <source>
        <dbReference type="Proteomes" id="UP000245119"/>
    </source>
</evidence>
<dbReference type="GO" id="GO:0016020">
    <property type="term" value="C:membrane"/>
    <property type="evidence" value="ECO:0007669"/>
    <property type="project" value="UniProtKB-SubCell"/>
</dbReference>
<dbReference type="InterPro" id="IPR000859">
    <property type="entry name" value="CUB_dom"/>
</dbReference>
<feature type="domain" description="EGF-like" evidence="18">
    <location>
        <begin position="1440"/>
        <end position="1476"/>
    </location>
</feature>
<dbReference type="SMART" id="SM00612">
    <property type="entry name" value="Kelch"/>
    <property type="match status" value="3"/>
</dbReference>
<feature type="disulfide bond" evidence="14">
    <location>
        <begin position="1207"/>
        <end position="1221"/>
    </location>
</feature>
<evidence type="ECO:0000256" key="6">
    <source>
        <dbReference type="ARBA" id="ARBA00022737"/>
    </source>
</evidence>
<keyword evidence="4 15" id="KW-0812">Transmembrane</keyword>
<dbReference type="STRING" id="400727.A0A2T7NM45"/>
<feature type="domain" description="EGF-like" evidence="18">
    <location>
        <begin position="164"/>
        <end position="200"/>
    </location>
</feature>
<dbReference type="SUPFAM" id="SSF117281">
    <property type="entry name" value="Kelch motif"/>
    <property type="match status" value="1"/>
</dbReference>
<dbReference type="PROSITE" id="PS00010">
    <property type="entry name" value="ASX_HYDROXYL"/>
    <property type="match status" value="1"/>
</dbReference>
<dbReference type="Proteomes" id="UP000245119">
    <property type="component" value="Linkage Group LG11"/>
</dbReference>
<keyword evidence="3 13" id="KW-0245">EGF-like domain</keyword>
<feature type="disulfide bond" evidence="13">
    <location>
        <begin position="168"/>
        <end position="178"/>
    </location>
</feature>
<evidence type="ECO:0000256" key="7">
    <source>
        <dbReference type="ARBA" id="ARBA00022837"/>
    </source>
</evidence>
<dbReference type="SMART" id="SM00180">
    <property type="entry name" value="EGF_Lam"/>
    <property type="match status" value="4"/>
</dbReference>
<dbReference type="EMBL" id="PZQS01000011">
    <property type="protein sequence ID" value="PVD22235.1"/>
    <property type="molecule type" value="Genomic_DNA"/>
</dbReference>
<feature type="chain" id="PRO_5015612832" description="Multiple epidermal growth factor-like domains protein 8" evidence="16">
    <location>
        <begin position="18"/>
        <end position="2778"/>
    </location>
</feature>
<evidence type="ECO:0000256" key="9">
    <source>
        <dbReference type="ARBA" id="ARBA00023136"/>
    </source>
</evidence>
<dbReference type="InterPro" id="IPR056737">
    <property type="entry name" value="Beta-prop_ATRN-MKLN-like"/>
</dbReference>
<feature type="domain" description="EGF-like" evidence="18">
    <location>
        <begin position="1101"/>
        <end position="1142"/>
    </location>
</feature>
<evidence type="ECO:0000256" key="4">
    <source>
        <dbReference type="ARBA" id="ARBA00022692"/>
    </source>
</evidence>
<keyword evidence="12 14" id="KW-0424">Laminin EGF-like domain</keyword>
<dbReference type="InterPro" id="IPR035914">
    <property type="entry name" value="Sperma_CUB_dom_sf"/>
</dbReference>
<dbReference type="InterPro" id="IPR016201">
    <property type="entry name" value="PSI"/>
</dbReference>
<dbReference type="Pfam" id="PF24973">
    <property type="entry name" value="EGF_LMN_ATRN"/>
    <property type="match status" value="2"/>
</dbReference>
<dbReference type="Gene3D" id="2.60.120.290">
    <property type="entry name" value="Spermadhesin, CUB domain"/>
    <property type="match status" value="2"/>
</dbReference>
<evidence type="ECO:0000256" key="16">
    <source>
        <dbReference type="SAM" id="SignalP"/>
    </source>
</evidence>
<dbReference type="FunFam" id="2.10.25.10:FF:000202">
    <property type="entry name" value="Multiple epidermal growth factor-like domains 8"/>
    <property type="match status" value="1"/>
</dbReference>
<dbReference type="Pfam" id="PF00431">
    <property type="entry name" value="CUB"/>
    <property type="match status" value="1"/>
</dbReference>
<dbReference type="InterPro" id="IPR006652">
    <property type="entry name" value="Kelch_1"/>
</dbReference>
<evidence type="ECO:0000256" key="12">
    <source>
        <dbReference type="ARBA" id="ARBA00023292"/>
    </source>
</evidence>
<evidence type="ECO:0000256" key="14">
    <source>
        <dbReference type="PROSITE-ProRule" id="PRU00460"/>
    </source>
</evidence>
<dbReference type="SMART" id="SM00042">
    <property type="entry name" value="CUB"/>
    <property type="match status" value="2"/>
</dbReference>
<keyword evidence="11" id="KW-0325">Glycoprotein</keyword>
<evidence type="ECO:0000256" key="2">
    <source>
        <dbReference type="ARBA" id="ARBA00022441"/>
    </source>
</evidence>
<feature type="domain" description="CUB" evidence="17">
    <location>
        <begin position="26"/>
        <end position="135"/>
    </location>
</feature>
<dbReference type="InterPro" id="IPR000742">
    <property type="entry name" value="EGF"/>
</dbReference>
<dbReference type="Gene3D" id="2.10.25.10">
    <property type="entry name" value="Laminin"/>
    <property type="match status" value="7"/>
</dbReference>
<comment type="caution">
    <text evidence="20">The sequence shown here is derived from an EMBL/GenBank/DDBJ whole genome shotgun (WGS) entry which is preliminary data.</text>
</comment>
<sequence length="2778" mass="309569">MRLAVVLVVLAASVCSPQRTSPTQSCSGRKVLNGDEGFISDGPENYLANSHCEWLIDAGSPNKTIHLEFEKMSTECSFDFLFIYDGNSYRSPLIATLSGDSLPFPVVARSGYMLLYLYSDRNYMKHGFDARYRVFNCPWNCSNHGVCLNHTCRCSPGYHGDGCQHQFCVDNCSGHGTCMPLSRTEKRCVCDQGYIGYACNLSTEDSKGSGGWYTIQPSGSGFRGRTLHTAVFLEGSDCLWVFGGFDLNVVLDDLSKYCFGSNRWEVVFPSQPRPLPRSGHAMAAYRDGFYVYGGVLANDSHSGELWYYNTSSNQWTLRATNSTITPQAVTGHTLTTVDDWLYLVGGKTEDRVFVDDIYRIDAVQAGSWEVVVIKGGRYPPKRLVGHTTIYHKESESLIVYGGYTQGSALFSDRTSQIHSLNLEDNYWSELINTNWPETTTPKQRAFHSAVSLGNYMVVYGGNTHDHAGLEICYNPRMYFYHLGCHVWLNHTFFTGPLSAKGRFGHVAVPARGNLMLVVGGYCGQVLDDLIVYKVPPAVSPHQSDALNASDHCKDYTIKTMCLDDPECVFCQQNHTAAQCVHRSQSDLCIDKQIQENLNRCPGICPALHTCGACVSHGRGARLAYQSPGSRVHIQECAWCVKEAQCQTRSALGGTCRDPNATSTGIEGWWGGLSANLTTLLQCQQEDFPAGLHWVRYRNPKNLTFPDELTIQRTTTGILEYVSTRKIESEFTYTARFVGFLYPLNASPPKGEKLMLYLGLAQAQARLYLSTDDTENTMEKVISIGKQINFSRSSATRKHNGTLFPSVARGYKYYLEQVTEQVQGVSADPEARATHVTVSWNGFLVPNTNVKQHEITSEFLQPYSNGVCAHHYNCLSCLTDTLCSWCQVTRSCLQRNETDLTCFANESGDSAFGDVVEEYYITSASECPSCSNHVECYSILCCSFQDLLCEWVAKNGHCTRRYRHKDGIWNASNCRPPCHHRRDCAECIAETGECAWCENTHTCLPFSDYVTRYIYGQCTSWVDTITVGGGCHNCSMHTDCRSCLAAFSCGWCGNDINPNIGVCADGDFVGPVNNQSCSAMIAEAKKISPEDSASWSYDHCPDVEECRLGLHNCHPNATCYNTFEGYECECNRGFSGNGRDYCDKICYHDCRHGHCSGAHDYVCICNLGWTNASCDVNCGCNNHSFCSKGVGHCDECQNRTMGLHCERCKPGSYGRPEDPEGCRLCDCNGHGDQVRGECHNMTGECFCTHNTQGLHCDTCLAGYYGNPRNGGKCYLRCDHRTILTNISSGGLGSYRGTGVEDPSHAYCIWILTVFPVPVSSTASNYLISFTVEDDMAIECGHNTIYVYDGIPGFINGTEHDSAKHLASICGIDPGRNITVYAYSGIITIYFEGDLHSHLNRGFNATYKAVECKGGCRSGLDQVQCMNRQCACPLGFFGPNCNTEMCPKNCSAHSGHGRCDMIHGMCRCEPGFAGPACDSILGSNLPHLEILVDSSRLHHKASAPVGRVGHSMVSCGNSRLYVFGGYHLEKGLLDDMWLYNTVTGNWTQLHHPTKAHPRGRYHHAAACVPFRKEIYIYGGFVTSERNGGPSQPTNELWKFNIESHVWALEQSPPWMPSLVGHTLTYVGDNKLVLIGGFSSRVYFSNKVYEYDTNGGLLAWREYPPEKMEGAIPIGLYGHSAVFHEKSGTIYLYGGYLFQSDSWTISKELYSYDISEREWNLLHPHEMSEWEDRAFHTAVGKEDGMVVIGGLNGQGTYGISLLVYRYRCNMFHRVQVAEFEEAQQTAAVTGVRAVVDGGHIYMFGGFVGHSLGTLSRLTLPDDLCAIFTEESTCNNISGCQACLRMAFDKYGSNTTKAVCYSVSRQRPPDCEPSPVSRENKQCDTSWHKRRHCSRYLSCTKCLSRYPQFKTVEQTCRWCSNCPTGRCIPVDQNCPQDLDCSSFTDRKFQHVGECYEFMCPAADCETCSHLSKPCLWTRHFKRSGDLTRYFSKTPMYDWTCVTSNMHPSTNSLFESYPPGKCPPRCYQHTNCYDCLQSQGIEGGSQMCVWSESLQECMPPAYLPLRCSFGECGYIRSGGKRGTCPEPCHNKTQCAHCITTPNCGWCAFGVMNGQGLCMRGGLKGPIVGICVDGNISSDQKYIASAVESPAESRNYFESVRPSWAFSTCPTENECENGHDTCDRKTQDCYDTFTSFRCECKRGYIKNAGNLAVFSMQQGNQCQDCKPNFVGDPQSGEPCIPCRQFCNNHTDICVSKDVHDVSKLISNDRMNPRHMVPWEEYYRGDKPKRGPYKEEAICVKCEHNTEGEQCEKCTDGHFRKQGEPKTQRCLPCQCNGHSNTCNKDTGENCVCQNNTETNCEPKEGLECWQLQCSQCKEYFLGTPTKGHQCYRQMQVDLEYCLDPVSQTDCLHNPGALLPGRTVFYAVQPKYLNVDIRITIDVTEGGSDVFFSNREDMFQVVVDSSTGIHYVKVDPQFSNIDIDSLPPVSANQRHRRSATVTANGYNFQHITASSLNTYITISEVNTILVVRNVQFRLVITLPEQDHNLRVSRFYIIIQSRGDYERQQDKTFGILYFRQDQPHIDLFVFFSVFFSCFFLFLALCVMLWKMKQAFDARRSRQLREREMECMASRPFAKVLVLIEPEDGCGGGGDDSGGVEVIGTGFTGGGGGLNLSLMGTGGGPIFMPTFHSRRGRLSRPALRLYHPMELSPTHVLPLRTQHLSVVPIAVEPTDDGVAAVGTVLFQLPGASQAPCQLCMGSTLTMRISQPQTAHKPQQRRQANASAC</sequence>
<comment type="subcellular location">
    <subcellularLocation>
        <location evidence="1">Membrane</location>
        <topology evidence="1">Single-pass type I membrane protein</topology>
    </subcellularLocation>
</comment>
<dbReference type="InterPro" id="IPR002049">
    <property type="entry name" value="LE_dom"/>
</dbReference>
<keyword evidence="7" id="KW-0106">Calcium</keyword>
<dbReference type="PROSITE" id="PS50027">
    <property type="entry name" value="EGF_LAM_2"/>
    <property type="match status" value="2"/>
</dbReference>
<feature type="disulfide bond" evidence="13">
    <location>
        <begin position="190"/>
        <end position="199"/>
    </location>
</feature>
<dbReference type="PANTHER" id="PTHR46376:SF2">
    <property type="entry name" value="DISTRACTED, ISOFORM B"/>
    <property type="match status" value="1"/>
</dbReference>
<evidence type="ECO:0000256" key="8">
    <source>
        <dbReference type="ARBA" id="ARBA00022989"/>
    </source>
</evidence>
<dbReference type="FunFam" id="2.10.25.10:FF:000191">
    <property type="entry name" value="Multiple epidermal growth factor-like domains 8"/>
    <property type="match status" value="1"/>
</dbReference>
<evidence type="ECO:0000256" key="5">
    <source>
        <dbReference type="ARBA" id="ARBA00022729"/>
    </source>
</evidence>
<dbReference type="PROSITE" id="PS01186">
    <property type="entry name" value="EGF_2"/>
    <property type="match status" value="3"/>
</dbReference>
<dbReference type="SMART" id="SM00179">
    <property type="entry name" value="EGF_CA"/>
    <property type="match status" value="2"/>
</dbReference>
<evidence type="ECO:0000256" key="3">
    <source>
        <dbReference type="ARBA" id="ARBA00022536"/>
    </source>
</evidence>
<dbReference type="InterPro" id="IPR002165">
    <property type="entry name" value="Plexin_repeat"/>
</dbReference>
<dbReference type="CDD" id="cd00055">
    <property type="entry name" value="EGF_Lam"/>
    <property type="match status" value="3"/>
</dbReference>